<dbReference type="EMBL" id="CP097463">
    <property type="protein sequence ID" value="WAX58153.1"/>
    <property type="molecule type" value="Genomic_DNA"/>
</dbReference>
<evidence type="ECO:0000259" key="1">
    <source>
        <dbReference type="Pfam" id="PF13460"/>
    </source>
</evidence>
<proteinExistence type="predicted"/>
<feature type="domain" description="NAD(P)-binding" evidence="1">
    <location>
        <begin position="7"/>
        <end position="172"/>
    </location>
</feature>
<evidence type="ECO:0000313" key="3">
    <source>
        <dbReference type="Proteomes" id="UP001164693"/>
    </source>
</evidence>
<name>A0ABY7K2P2_9ACTN</name>
<dbReference type="SUPFAM" id="SSF51735">
    <property type="entry name" value="NAD(P)-binding Rossmann-fold domains"/>
    <property type="match status" value="1"/>
</dbReference>
<accession>A0ABY7K2P2</accession>
<gene>
    <name evidence="2" type="ORF">M6B22_05135</name>
</gene>
<dbReference type="InterPro" id="IPR016040">
    <property type="entry name" value="NAD(P)-bd_dom"/>
</dbReference>
<sequence length="249" mass="25684">MQIVVIGGTGLIGSKVVQNLTARGHQAVAASPNTGVNTITGEGLDEVLSGAQVVVDLANSPSFEDAAVLEFFQTSGRNLLKAEVNAGVGHHVALTIVGADRVPDSGYMRAKVAQEQVIESAGQPYTIVRSTQFFEFMRAIADSATDGDTVRVPAANLQPIAAVDVAAAVTEVAVSDPVNGIIEIAGPEPIAFADLMRGVLSADNDPRTVVSDPHARYFGTELDDSSITPGPGAHLGAISFADWLAANPA</sequence>
<dbReference type="Pfam" id="PF13460">
    <property type="entry name" value="NAD_binding_10"/>
    <property type="match status" value="1"/>
</dbReference>
<evidence type="ECO:0000313" key="2">
    <source>
        <dbReference type="EMBL" id="WAX58153.1"/>
    </source>
</evidence>
<dbReference type="RefSeq" id="WP_269444703.1">
    <property type="nucleotide sequence ID" value="NZ_CP097463.1"/>
</dbReference>
<protein>
    <submittedName>
        <fullName evidence="2">SDR family oxidoreductase</fullName>
    </submittedName>
</protein>
<keyword evidence="3" id="KW-1185">Reference proteome</keyword>
<dbReference type="Proteomes" id="UP001164693">
    <property type="component" value="Chromosome"/>
</dbReference>
<organism evidence="2 3">
    <name type="scientific">Jatrophihabitans cynanchi</name>
    <dbReference type="NCBI Taxonomy" id="2944128"/>
    <lineage>
        <taxon>Bacteria</taxon>
        <taxon>Bacillati</taxon>
        <taxon>Actinomycetota</taxon>
        <taxon>Actinomycetes</taxon>
        <taxon>Jatrophihabitantales</taxon>
        <taxon>Jatrophihabitantaceae</taxon>
        <taxon>Jatrophihabitans</taxon>
    </lineage>
</organism>
<dbReference type="InterPro" id="IPR036291">
    <property type="entry name" value="NAD(P)-bd_dom_sf"/>
</dbReference>
<reference evidence="2" key="1">
    <citation type="submission" date="2022-05" db="EMBL/GenBank/DDBJ databases">
        <title>Jatrophihabitans sp. SB3-54 whole genome sequence.</title>
        <authorList>
            <person name="Suh M.K."/>
            <person name="Eom M.K."/>
            <person name="Kim J.S."/>
            <person name="Kim H.S."/>
            <person name="Do H.E."/>
            <person name="Shin Y.K."/>
            <person name="Lee J.-S."/>
        </authorList>
    </citation>
    <scope>NUCLEOTIDE SEQUENCE</scope>
    <source>
        <strain evidence="2">SB3-54</strain>
    </source>
</reference>
<dbReference type="PANTHER" id="PTHR12126:SF11">
    <property type="entry name" value="NADH DEHYDROGENASE [UBIQUINONE] 1 ALPHA SUBCOMPLEX SUBUNIT 9, MITOCHONDRIAL"/>
    <property type="match status" value="1"/>
</dbReference>
<dbReference type="InterPro" id="IPR051207">
    <property type="entry name" value="ComplexI_NDUFA9_subunit"/>
</dbReference>
<dbReference type="Gene3D" id="3.40.50.720">
    <property type="entry name" value="NAD(P)-binding Rossmann-like Domain"/>
    <property type="match status" value="1"/>
</dbReference>
<dbReference type="PANTHER" id="PTHR12126">
    <property type="entry name" value="NADH-UBIQUINONE OXIDOREDUCTASE 39 KDA SUBUNIT-RELATED"/>
    <property type="match status" value="1"/>
</dbReference>